<proteinExistence type="inferred from homology"/>
<feature type="domain" description="DNA replication/recombination mediator RecO N-terminal" evidence="9">
    <location>
        <begin position="1"/>
        <end position="79"/>
    </location>
</feature>
<gene>
    <name evidence="8" type="primary">recO</name>
    <name evidence="10" type="ORF">FB473_000805</name>
</gene>
<dbReference type="InterPro" id="IPR042242">
    <property type="entry name" value="RecO_C"/>
</dbReference>
<dbReference type="PANTHER" id="PTHR33991">
    <property type="entry name" value="DNA REPAIR PROTEIN RECO"/>
    <property type="match status" value="1"/>
</dbReference>
<evidence type="ECO:0000256" key="1">
    <source>
        <dbReference type="ARBA" id="ARBA00003065"/>
    </source>
</evidence>
<keyword evidence="5 8" id="KW-0233">DNA recombination</keyword>
<dbReference type="HAMAP" id="MF_00201">
    <property type="entry name" value="RecO"/>
    <property type="match status" value="1"/>
</dbReference>
<evidence type="ECO:0000313" key="11">
    <source>
        <dbReference type="Proteomes" id="UP000749311"/>
    </source>
</evidence>
<comment type="caution">
    <text evidence="10">The sequence shown here is derived from an EMBL/GenBank/DDBJ whole genome shotgun (WGS) entry which is preliminary data.</text>
</comment>
<dbReference type="InterPro" id="IPR022572">
    <property type="entry name" value="DNA_rep/recomb_RecO_N"/>
</dbReference>
<keyword evidence="4 8" id="KW-0227">DNA damage</keyword>
<reference evidence="10 11" key="1">
    <citation type="submission" date="2020-02" db="EMBL/GenBank/DDBJ databases">
        <title>Sequencing the genomes of 1000 actinobacteria strains.</title>
        <authorList>
            <person name="Klenk H.-P."/>
        </authorList>
    </citation>
    <scope>NUCLEOTIDE SEQUENCE [LARGE SCALE GENOMIC DNA]</scope>
    <source>
        <strain evidence="10 11">DSM 19609</strain>
    </source>
</reference>
<evidence type="ECO:0000256" key="8">
    <source>
        <dbReference type="HAMAP-Rule" id="MF_00201"/>
    </source>
</evidence>
<evidence type="ECO:0000256" key="3">
    <source>
        <dbReference type="ARBA" id="ARBA00021310"/>
    </source>
</evidence>
<evidence type="ECO:0000256" key="6">
    <source>
        <dbReference type="ARBA" id="ARBA00023204"/>
    </source>
</evidence>
<evidence type="ECO:0000256" key="2">
    <source>
        <dbReference type="ARBA" id="ARBA00007452"/>
    </source>
</evidence>
<comment type="function">
    <text evidence="1 8">Involved in DNA repair and RecF pathway recombination.</text>
</comment>
<organism evidence="10 11">
    <name type="scientific">Brooklawnia cerclae</name>
    <dbReference type="NCBI Taxonomy" id="349934"/>
    <lineage>
        <taxon>Bacteria</taxon>
        <taxon>Bacillati</taxon>
        <taxon>Actinomycetota</taxon>
        <taxon>Actinomycetes</taxon>
        <taxon>Propionibacteriales</taxon>
        <taxon>Propionibacteriaceae</taxon>
        <taxon>Brooklawnia</taxon>
    </lineage>
</organism>
<accession>A0ABX0SG21</accession>
<evidence type="ECO:0000256" key="7">
    <source>
        <dbReference type="ARBA" id="ARBA00033409"/>
    </source>
</evidence>
<sequence length="270" mass="29006">MPTYRDEAVVLRTHKLGEADRIVTLLSRTHGKVRAVARGVRRPSSRFGGRLEPFSHVDVQFAQGRTLDVVTQVETLHAYDAPLRVDYGAFTAGQAMVETADRLVAEEGEPALQQYRLLVGALRTLGEGTGDGPRPAPMVLDSYLLRALAVAGYAPAVHDCARCGLEGPHEAFAPEAGGMVCRSCRPARSVLPSAGAWRLLSSLLSGDWPATQGVERRVQSEVSGLVAAFASWHMERSLRSLPFVDRGECAPVRPGDAVLDGRIAGSLRAS</sequence>
<dbReference type="PANTHER" id="PTHR33991:SF1">
    <property type="entry name" value="DNA REPAIR PROTEIN RECO"/>
    <property type="match status" value="1"/>
</dbReference>
<dbReference type="RefSeq" id="WP_167165054.1">
    <property type="nucleotide sequence ID" value="NZ_BAAAOO010000002.1"/>
</dbReference>
<dbReference type="Gene3D" id="1.20.1440.120">
    <property type="entry name" value="Recombination protein O, C-terminal domain"/>
    <property type="match status" value="1"/>
</dbReference>
<dbReference type="InterPro" id="IPR037278">
    <property type="entry name" value="ARFGAP/RecO"/>
</dbReference>
<dbReference type="NCBIfam" id="TIGR00613">
    <property type="entry name" value="reco"/>
    <property type="match status" value="1"/>
</dbReference>
<dbReference type="SUPFAM" id="SSF57863">
    <property type="entry name" value="ArfGap/RecO-like zinc finger"/>
    <property type="match status" value="1"/>
</dbReference>
<evidence type="ECO:0000256" key="5">
    <source>
        <dbReference type="ARBA" id="ARBA00023172"/>
    </source>
</evidence>
<evidence type="ECO:0000256" key="4">
    <source>
        <dbReference type="ARBA" id="ARBA00022763"/>
    </source>
</evidence>
<keyword evidence="11" id="KW-1185">Reference proteome</keyword>
<name>A0ABX0SG21_9ACTN</name>
<dbReference type="Gene3D" id="2.40.50.140">
    <property type="entry name" value="Nucleic acid-binding proteins"/>
    <property type="match status" value="1"/>
</dbReference>
<evidence type="ECO:0000313" key="10">
    <source>
        <dbReference type="EMBL" id="NIH56160.1"/>
    </source>
</evidence>
<dbReference type="Pfam" id="PF02565">
    <property type="entry name" value="RecO_C"/>
    <property type="match status" value="1"/>
</dbReference>
<dbReference type="EMBL" id="JAAMOZ010000001">
    <property type="protein sequence ID" value="NIH56160.1"/>
    <property type="molecule type" value="Genomic_DNA"/>
</dbReference>
<keyword evidence="6 8" id="KW-0234">DNA repair</keyword>
<comment type="similarity">
    <text evidence="2 8">Belongs to the RecO family.</text>
</comment>
<dbReference type="Pfam" id="PF11967">
    <property type="entry name" value="RecO_N"/>
    <property type="match status" value="1"/>
</dbReference>
<protein>
    <recommendedName>
        <fullName evidence="3 8">DNA repair protein RecO</fullName>
    </recommendedName>
    <alternativeName>
        <fullName evidence="7 8">Recombination protein O</fullName>
    </alternativeName>
</protein>
<dbReference type="Proteomes" id="UP000749311">
    <property type="component" value="Unassembled WGS sequence"/>
</dbReference>
<dbReference type="SUPFAM" id="SSF50249">
    <property type="entry name" value="Nucleic acid-binding proteins"/>
    <property type="match status" value="1"/>
</dbReference>
<evidence type="ECO:0000259" key="9">
    <source>
        <dbReference type="Pfam" id="PF11967"/>
    </source>
</evidence>
<dbReference type="InterPro" id="IPR003717">
    <property type="entry name" value="RecO"/>
</dbReference>
<dbReference type="InterPro" id="IPR012340">
    <property type="entry name" value="NA-bd_OB-fold"/>
</dbReference>